<dbReference type="STRING" id="1122152.GCA_000425905_00589"/>
<evidence type="ECO:0000313" key="3">
    <source>
        <dbReference type="Proteomes" id="UP000051931"/>
    </source>
</evidence>
<dbReference type="AlphaFoldDB" id="A0A0R1SD02"/>
<keyword evidence="1" id="KW-1133">Transmembrane helix</keyword>
<feature type="transmembrane region" description="Helical" evidence="1">
    <location>
        <begin position="7"/>
        <end position="27"/>
    </location>
</feature>
<feature type="transmembrane region" description="Helical" evidence="1">
    <location>
        <begin position="39"/>
        <end position="60"/>
    </location>
</feature>
<protein>
    <submittedName>
        <fullName evidence="2">Uncharacterized protein</fullName>
    </submittedName>
</protein>
<keyword evidence="1" id="KW-0812">Transmembrane</keyword>
<sequence>MKKRNIFLVFIFLLLIPYICSLTLIGIGYNGLVLHSDSLWRSLVGAFTGSLVMFGIKATIQRPLDLMAKELDEGLFEQFLRFFSIRRRPVFLIANVILDFILCYISTVATRKVLTLSQIVNTSIGIVLIVMFISTCIGAYLEYDNLSIDPRQK</sequence>
<name>A0A0R1SD02_9LACO</name>
<keyword evidence="1" id="KW-0472">Membrane</keyword>
<dbReference type="RefSeq" id="WP_027824779.1">
    <property type="nucleotide sequence ID" value="NZ_AUEI01000004.1"/>
</dbReference>
<dbReference type="Proteomes" id="UP000051931">
    <property type="component" value="Unassembled WGS sequence"/>
</dbReference>
<dbReference type="PATRIC" id="fig|1122152.4.peg.96"/>
<reference evidence="2 3" key="1">
    <citation type="journal article" date="2015" name="Genome Announc.">
        <title>Expanding the biotechnology potential of lactobacilli through comparative genomics of 213 strains and associated genera.</title>
        <authorList>
            <person name="Sun Z."/>
            <person name="Harris H.M."/>
            <person name="McCann A."/>
            <person name="Guo C."/>
            <person name="Argimon S."/>
            <person name="Zhang W."/>
            <person name="Yang X."/>
            <person name="Jeffery I.B."/>
            <person name="Cooney J.C."/>
            <person name="Kagawa T.F."/>
            <person name="Liu W."/>
            <person name="Song Y."/>
            <person name="Salvetti E."/>
            <person name="Wrobel A."/>
            <person name="Rasinkangas P."/>
            <person name="Parkhill J."/>
            <person name="Rea M.C."/>
            <person name="O'Sullivan O."/>
            <person name="Ritari J."/>
            <person name="Douillard F.P."/>
            <person name="Paul Ross R."/>
            <person name="Yang R."/>
            <person name="Briner A.E."/>
            <person name="Felis G.E."/>
            <person name="de Vos W.M."/>
            <person name="Barrangou R."/>
            <person name="Klaenhammer T.R."/>
            <person name="Caufield P.W."/>
            <person name="Cui Y."/>
            <person name="Zhang H."/>
            <person name="O'Toole P.W."/>
        </authorList>
    </citation>
    <scope>NUCLEOTIDE SEQUENCE [LARGE SCALE GENOMIC DNA]</scope>
    <source>
        <strain evidence="2 3">DSM 15354</strain>
    </source>
</reference>
<feature type="transmembrane region" description="Helical" evidence="1">
    <location>
        <begin position="90"/>
        <end position="110"/>
    </location>
</feature>
<gene>
    <name evidence="2" type="ORF">FC23_GL000095</name>
</gene>
<dbReference type="eggNOG" id="ENOG50300GJ">
    <property type="taxonomic scope" value="Bacteria"/>
</dbReference>
<comment type="caution">
    <text evidence="2">The sequence shown here is derived from an EMBL/GenBank/DDBJ whole genome shotgun (WGS) entry which is preliminary data.</text>
</comment>
<proteinExistence type="predicted"/>
<feature type="transmembrane region" description="Helical" evidence="1">
    <location>
        <begin position="122"/>
        <end position="143"/>
    </location>
</feature>
<evidence type="ECO:0000256" key="1">
    <source>
        <dbReference type="SAM" id="Phobius"/>
    </source>
</evidence>
<keyword evidence="3" id="KW-1185">Reference proteome</keyword>
<organism evidence="2 3">
    <name type="scientific">Lactobacillus psittaci DSM 15354</name>
    <dbReference type="NCBI Taxonomy" id="1122152"/>
    <lineage>
        <taxon>Bacteria</taxon>
        <taxon>Bacillati</taxon>
        <taxon>Bacillota</taxon>
        <taxon>Bacilli</taxon>
        <taxon>Lactobacillales</taxon>
        <taxon>Lactobacillaceae</taxon>
        <taxon>Lactobacillus</taxon>
    </lineage>
</organism>
<evidence type="ECO:0000313" key="2">
    <source>
        <dbReference type="EMBL" id="KRL63848.1"/>
    </source>
</evidence>
<dbReference type="OrthoDB" id="2313682at2"/>
<accession>A0A0R1SD02</accession>
<dbReference type="EMBL" id="AZFB01000001">
    <property type="protein sequence ID" value="KRL63848.1"/>
    <property type="molecule type" value="Genomic_DNA"/>
</dbReference>